<protein>
    <submittedName>
        <fullName evidence="2">PREDICTED: pogo transposable element with KRAB domainlike putative</fullName>
    </submittedName>
</protein>
<sequence length="159" mass="17775">MTICVSSASDETKLPLMIVFKGEPGGRTEKSINDELPDRTFGCCGEKGWIDERSCRVWLEKIWLPHVDGSMDETLLLLDEFSCHIQQAFINKLADAGTEVEFIHGGYTSVPQPCDVGVKRPFKKHILEQYTKWAVRMLKYVDTAAIVPDQAGICGHCVS</sequence>
<name>F0WDH7_9STRA</name>
<evidence type="ECO:0000259" key="1">
    <source>
        <dbReference type="Pfam" id="PF03184"/>
    </source>
</evidence>
<organism evidence="2">
    <name type="scientific">Albugo laibachii Nc14</name>
    <dbReference type="NCBI Taxonomy" id="890382"/>
    <lineage>
        <taxon>Eukaryota</taxon>
        <taxon>Sar</taxon>
        <taxon>Stramenopiles</taxon>
        <taxon>Oomycota</taxon>
        <taxon>Peronosporomycetes</taxon>
        <taxon>Albuginales</taxon>
        <taxon>Albuginaceae</taxon>
        <taxon>Albugo</taxon>
    </lineage>
</organism>
<dbReference type="GO" id="GO:0003676">
    <property type="term" value="F:nucleic acid binding"/>
    <property type="evidence" value="ECO:0007669"/>
    <property type="project" value="InterPro"/>
</dbReference>
<accession>F0WDH7</accession>
<evidence type="ECO:0000313" key="2">
    <source>
        <dbReference type="EMBL" id="CCA19249.1"/>
    </source>
</evidence>
<feature type="domain" description="DDE-1" evidence="1">
    <location>
        <begin position="3"/>
        <end position="136"/>
    </location>
</feature>
<gene>
    <name evidence="2" type="primary">AlNc14C66G4696</name>
    <name evidence="2" type="ORF">ALNC14_053920</name>
</gene>
<reference evidence="2" key="2">
    <citation type="submission" date="2011-02" db="EMBL/GenBank/DDBJ databases">
        <authorList>
            <person name="MacLean D."/>
        </authorList>
    </citation>
    <scope>NUCLEOTIDE SEQUENCE</scope>
</reference>
<reference evidence="2" key="1">
    <citation type="journal article" date="2011" name="PLoS Biol.">
        <title>Gene gain and loss during evolution of obligate parasitism in the white rust pathogen of Arabidopsis thaliana.</title>
        <authorList>
            <person name="Kemen E."/>
            <person name="Gardiner A."/>
            <person name="Schultz-Larsen T."/>
            <person name="Kemen A.C."/>
            <person name="Balmuth A.L."/>
            <person name="Robert-Seilaniantz A."/>
            <person name="Bailey K."/>
            <person name="Holub E."/>
            <person name="Studholme D.J."/>
            <person name="Maclean D."/>
            <person name="Jones J.D."/>
        </authorList>
    </citation>
    <scope>NUCLEOTIDE SEQUENCE</scope>
</reference>
<proteinExistence type="predicted"/>
<dbReference type="HOGENOM" id="CLU_059118_2_0_1"/>
<dbReference type="InterPro" id="IPR004875">
    <property type="entry name" value="DDE_SF_endonuclease_dom"/>
</dbReference>
<dbReference type="AlphaFoldDB" id="F0WDH7"/>
<dbReference type="Pfam" id="PF03184">
    <property type="entry name" value="DDE_1"/>
    <property type="match status" value="1"/>
</dbReference>
<dbReference type="EMBL" id="FR824111">
    <property type="protein sequence ID" value="CCA19249.1"/>
    <property type="molecule type" value="Genomic_DNA"/>
</dbReference>